<keyword evidence="6" id="KW-1185">Reference proteome</keyword>
<dbReference type="GO" id="GO:0017070">
    <property type="term" value="F:U6 snRNA binding"/>
    <property type="evidence" value="ECO:0007669"/>
    <property type="project" value="TreeGrafter"/>
</dbReference>
<dbReference type="PANTHER" id="PTHR14089:SF6">
    <property type="entry name" value="PRE-MRNA-SPLICING FACTOR RBM22"/>
    <property type="match status" value="1"/>
</dbReference>
<dbReference type="GO" id="GO:0036002">
    <property type="term" value="F:pre-mRNA binding"/>
    <property type="evidence" value="ECO:0007669"/>
    <property type="project" value="TreeGrafter"/>
</dbReference>
<accession>A0A8T2MNU5</accession>
<organism evidence="5 6">
    <name type="scientific">Albula glossodonta</name>
    <name type="common">roundjaw bonefish</name>
    <dbReference type="NCBI Taxonomy" id="121402"/>
    <lineage>
        <taxon>Eukaryota</taxon>
        <taxon>Metazoa</taxon>
        <taxon>Chordata</taxon>
        <taxon>Craniata</taxon>
        <taxon>Vertebrata</taxon>
        <taxon>Euteleostomi</taxon>
        <taxon>Actinopterygii</taxon>
        <taxon>Neopterygii</taxon>
        <taxon>Teleostei</taxon>
        <taxon>Albuliformes</taxon>
        <taxon>Albulidae</taxon>
        <taxon>Albula</taxon>
    </lineage>
</organism>
<dbReference type="InterPro" id="IPR035979">
    <property type="entry name" value="RBD_domain_sf"/>
</dbReference>
<comment type="caution">
    <text evidence="5">The sequence shown here is derived from an EMBL/GenBank/DDBJ whole genome shotgun (WGS) entry which is preliminary data.</text>
</comment>
<dbReference type="InterPro" id="IPR012677">
    <property type="entry name" value="Nucleotide-bd_a/b_plait_sf"/>
</dbReference>
<dbReference type="GO" id="GO:0071007">
    <property type="term" value="C:U2-type catalytic step 2 spliceosome"/>
    <property type="evidence" value="ECO:0007669"/>
    <property type="project" value="TreeGrafter"/>
</dbReference>
<keyword evidence="1 2" id="KW-0694">RNA-binding</keyword>
<evidence type="ECO:0000313" key="6">
    <source>
        <dbReference type="Proteomes" id="UP000824540"/>
    </source>
</evidence>
<feature type="domain" description="RRM" evidence="4">
    <location>
        <begin position="13"/>
        <end position="86"/>
    </location>
</feature>
<sequence length="207" mass="22247">MPRLDPPEDKSITTLYVGGLGDSITESDLRNHFYQFGEIRTTTIVQRQQCAFIQFATRQAAELAAEKSFNKLIISGRRLTVKWGRSQAARGKERDREGVSDSGLKLDPVPGLPGALPPPPVSEEEAPANYFNLGPSTSPAIMNMGLPPPPGVAPPPPPGFGPPMFHPMGPMGNAPPPPMAIRPPGHIHYPSQDPQRMGAHANRHGAS</sequence>
<dbReference type="PROSITE" id="PS50102">
    <property type="entry name" value="RRM"/>
    <property type="match status" value="1"/>
</dbReference>
<feature type="compositionally biased region" description="Basic and acidic residues" evidence="3">
    <location>
        <begin position="90"/>
        <end position="99"/>
    </location>
</feature>
<dbReference type="SUPFAM" id="SSF54928">
    <property type="entry name" value="RNA-binding domain, RBD"/>
    <property type="match status" value="1"/>
</dbReference>
<dbReference type="InterPro" id="IPR000504">
    <property type="entry name" value="RRM_dom"/>
</dbReference>
<dbReference type="InterPro" id="IPR039171">
    <property type="entry name" value="Cwc2/Slt11"/>
</dbReference>
<dbReference type="Gene3D" id="3.30.70.330">
    <property type="match status" value="1"/>
</dbReference>
<dbReference type="Proteomes" id="UP000824540">
    <property type="component" value="Unassembled WGS sequence"/>
</dbReference>
<dbReference type="PANTHER" id="PTHR14089">
    <property type="entry name" value="PRE-MRNA-SPLICING FACTOR RBM22"/>
    <property type="match status" value="1"/>
</dbReference>
<evidence type="ECO:0000256" key="3">
    <source>
        <dbReference type="SAM" id="MobiDB-lite"/>
    </source>
</evidence>
<feature type="region of interest" description="Disordered" evidence="3">
    <location>
        <begin position="84"/>
        <end position="128"/>
    </location>
</feature>
<dbReference type="FunFam" id="3.30.70.330:FF:000137">
    <property type="entry name" value="pre-mRNA-splicing factor RBM22"/>
    <property type="match status" value="1"/>
</dbReference>
<dbReference type="GO" id="GO:0071006">
    <property type="term" value="C:U2-type catalytic step 1 spliceosome"/>
    <property type="evidence" value="ECO:0007669"/>
    <property type="project" value="TreeGrafter"/>
</dbReference>
<evidence type="ECO:0000256" key="1">
    <source>
        <dbReference type="ARBA" id="ARBA00022884"/>
    </source>
</evidence>
<gene>
    <name evidence="5" type="ORF">JZ751_006283</name>
</gene>
<dbReference type="AlphaFoldDB" id="A0A8T2MNU5"/>
<name>A0A8T2MNU5_9TELE</name>
<evidence type="ECO:0000256" key="2">
    <source>
        <dbReference type="PROSITE-ProRule" id="PRU00176"/>
    </source>
</evidence>
<protein>
    <recommendedName>
        <fullName evidence="4">RRM domain-containing protein</fullName>
    </recommendedName>
</protein>
<dbReference type="OrthoDB" id="10259600at2759"/>
<dbReference type="SMART" id="SM00360">
    <property type="entry name" value="RRM"/>
    <property type="match status" value="1"/>
</dbReference>
<dbReference type="Pfam" id="PF00076">
    <property type="entry name" value="RRM_1"/>
    <property type="match status" value="1"/>
</dbReference>
<evidence type="ECO:0000259" key="4">
    <source>
        <dbReference type="PROSITE" id="PS50102"/>
    </source>
</evidence>
<proteinExistence type="predicted"/>
<dbReference type="EMBL" id="JAFBMS010001321">
    <property type="protein sequence ID" value="KAG9329276.1"/>
    <property type="molecule type" value="Genomic_DNA"/>
</dbReference>
<reference evidence="5" key="1">
    <citation type="thesis" date="2021" institute="BYU ScholarsArchive" country="Provo, UT, USA">
        <title>Applications of and Algorithms for Genome Assembly and Genomic Analyses with an Emphasis on Marine Teleosts.</title>
        <authorList>
            <person name="Pickett B.D."/>
        </authorList>
    </citation>
    <scope>NUCLEOTIDE SEQUENCE</scope>
    <source>
        <strain evidence="5">HI-2016</strain>
    </source>
</reference>
<dbReference type="CDD" id="cd12224">
    <property type="entry name" value="RRM_RBM22"/>
    <property type="match status" value="1"/>
</dbReference>
<dbReference type="GO" id="GO:0000974">
    <property type="term" value="C:Prp19 complex"/>
    <property type="evidence" value="ECO:0007669"/>
    <property type="project" value="TreeGrafter"/>
</dbReference>
<feature type="region of interest" description="Disordered" evidence="3">
    <location>
        <begin position="152"/>
        <end position="207"/>
    </location>
</feature>
<feature type="compositionally biased region" description="Pro residues" evidence="3">
    <location>
        <begin position="152"/>
        <end position="165"/>
    </location>
</feature>
<evidence type="ECO:0000313" key="5">
    <source>
        <dbReference type="EMBL" id="KAG9329276.1"/>
    </source>
</evidence>